<gene>
    <name evidence="1" type="ORF">PR1_69</name>
</gene>
<organism evidence="1 2">
    <name type="scientific">Providencia phage vB_PreS_PR1</name>
    <dbReference type="NCBI Taxonomy" id="1931407"/>
    <lineage>
        <taxon>Viruses</taxon>
        <taxon>Duplodnaviria</taxon>
        <taxon>Heunggongvirae</taxon>
        <taxon>Uroviricota</taxon>
        <taxon>Caudoviricetes</taxon>
        <taxon>Demerecviridae</taxon>
        <taxon>Priunavirus</taxon>
        <taxon>Priunavirus PR1</taxon>
    </lineage>
</organism>
<reference evidence="1 2" key="1">
    <citation type="submission" date="2016-12" db="EMBL/GenBank/DDBJ databases">
        <title>Providencia rettgeri phage vB-PreS_PR1 - a deep-branching member of the T5-like siphoviruses.</title>
        <authorList>
            <person name="Oliveira H."/>
            <person name="Pinto G."/>
            <person name="Hendrix H."/>
            <person name="Noben J.-P."/>
            <person name="Gawor J."/>
            <person name="Lobocka M."/>
            <person name="Lavigne R."/>
            <person name="Azeredo J."/>
        </authorList>
    </citation>
    <scope>NUCLEOTIDE SEQUENCE [LARGE SCALE GENOMIC DNA]</scope>
</reference>
<keyword evidence="2" id="KW-1185">Reference proteome</keyword>
<protein>
    <submittedName>
        <fullName evidence="1">Uncharacterized protein</fullName>
    </submittedName>
</protein>
<proteinExistence type="predicted"/>
<evidence type="ECO:0000313" key="2">
    <source>
        <dbReference type="Proteomes" id="UP000222417"/>
    </source>
</evidence>
<sequence length="129" mass="14412">MKITAILQSKPDQKYQCVCEDCGGTTFYDGGDGCDGCCEIWVNGKCTNCGKQYELHFPRSHFNFSYSDAQLNAILEKAVDKAVQGASSQLGAYDLYQTPDFKNELASAVEEMIMRHNEQFSLLLLEGKF</sequence>
<dbReference type="EMBL" id="KY363465">
    <property type="protein sequence ID" value="AQT25289.1"/>
    <property type="molecule type" value="Genomic_DNA"/>
</dbReference>
<name>A0A1S6KV47_9CAUD</name>
<accession>A0A1S6KV47</accession>
<dbReference type="Proteomes" id="UP000222417">
    <property type="component" value="Segment"/>
</dbReference>
<evidence type="ECO:0000313" key="1">
    <source>
        <dbReference type="EMBL" id="AQT25289.1"/>
    </source>
</evidence>